<protein>
    <submittedName>
        <fullName evidence="3">Cell division protein ZapE</fullName>
    </submittedName>
</protein>
<organism evidence="3 4">
    <name type="scientific">Aliidiomarina soli</name>
    <dbReference type="NCBI Taxonomy" id="1928574"/>
    <lineage>
        <taxon>Bacteria</taxon>
        <taxon>Pseudomonadati</taxon>
        <taxon>Pseudomonadota</taxon>
        <taxon>Gammaproteobacteria</taxon>
        <taxon>Alteromonadales</taxon>
        <taxon>Idiomarinaceae</taxon>
        <taxon>Aliidiomarina</taxon>
    </lineage>
</organism>
<dbReference type="GO" id="GO:0016887">
    <property type="term" value="F:ATP hydrolysis activity"/>
    <property type="evidence" value="ECO:0007669"/>
    <property type="project" value="InterPro"/>
</dbReference>
<keyword evidence="4" id="KW-1185">Reference proteome</keyword>
<gene>
    <name evidence="3" type="ORF">CWE14_06640</name>
</gene>
<sequence length="353" mass="40873">MNADSLTLDPAQEQVAQRLNHLRQRLEQQQECERGLYIEGPVGRGKSMLMNQFYQKLQCSAKIRLHYHHFMRRVHQALQQHAGKEDPLRHVAIDWAASYRVLCLDEFMVEDIADAMLLGTLWTHLFALDVILVTTSNTAPDQLYRNGLQRDRFLPAIEQIKLHCEVVHLDGGSDYRLLEQADNPPYYWLQQSDQAFRQHIEDLAAELSAPHSLEVLGRPIECRGSNASVALFDFADLCDGPRSQRDYMELASRYRAIAVNQVPAFSYQAEKAIVHGVEESYQREHQETHFSKRDNEARRFIALVDECYDRQCLLLINAEKMPAELYQAKQLAVPFARCSSRLYEMQRWPLTLS</sequence>
<keyword evidence="2" id="KW-0067">ATP-binding</keyword>
<dbReference type="GO" id="GO:0005524">
    <property type="term" value="F:ATP binding"/>
    <property type="evidence" value="ECO:0007669"/>
    <property type="project" value="UniProtKB-KW"/>
</dbReference>
<accession>A0A432WGJ0</accession>
<dbReference type="InterPro" id="IPR005654">
    <property type="entry name" value="ATPase_AFG1-like"/>
</dbReference>
<dbReference type="RefSeq" id="WP_126798675.1">
    <property type="nucleotide sequence ID" value="NZ_PIPO01000003.1"/>
</dbReference>
<dbReference type="Pfam" id="PF03969">
    <property type="entry name" value="AFG1_ATPase"/>
    <property type="match status" value="2"/>
</dbReference>
<dbReference type="GO" id="GO:0051301">
    <property type="term" value="P:cell division"/>
    <property type="evidence" value="ECO:0007669"/>
    <property type="project" value="UniProtKB-KW"/>
</dbReference>
<evidence type="ECO:0000256" key="1">
    <source>
        <dbReference type="ARBA" id="ARBA00022741"/>
    </source>
</evidence>
<dbReference type="Gene3D" id="3.40.50.300">
    <property type="entry name" value="P-loop containing nucleotide triphosphate hydrolases"/>
    <property type="match status" value="1"/>
</dbReference>
<evidence type="ECO:0000313" key="4">
    <source>
        <dbReference type="Proteomes" id="UP000287823"/>
    </source>
</evidence>
<dbReference type="GO" id="GO:0005737">
    <property type="term" value="C:cytoplasm"/>
    <property type="evidence" value="ECO:0007669"/>
    <property type="project" value="TreeGrafter"/>
</dbReference>
<dbReference type="SUPFAM" id="SSF52540">
    <property type="entry name" value="P-loop containing nucleoside triphosphate hydrolases"/>
    <property type="match status" value="1"/>
</dbReference>
<dbReference type="EMBL" id="PIPO01000003">
    <property type="protein sequence ID" value="RUO32920.1"/>
    <property type="molecule type" value="Genomic_DNA"/>
</dbReference>
<dbReference type="PANTHER" id="PTHR12169">
    <property type="entry name" value="ATPASE N2B"/>
    <property type="match status" value="1"/>
</dbReference>
<dbReference type="NCBIfam" id="NF040713">
    <property type="entry name" value="ZapE"/>
    <property type="match status" value="1"/>
</dbReference>
<dbReference type="AlphaFoldDB" id="A0A432WGJ0"/>
<evidence type="ECO:0000313" key="3">
    <source>
        <dbReference type="EMBL" id="RUO32920.1"/>
    </source>
</evidence>
<comment type="caution">
    <text evidence="3">The sequence shown here is derived from an EMBL/GenBank/DDBJ whole genome shotgun (WGS) entry which is preliminary data.</text>
</comment>
<proteinExistence type="predicted"/>
<keyword evidence="3" id="KW-0132">Cell division</keyword>
<dbReference type="GO" id="GO:0032153">
    <property type="term" value="C:cell division site"/>
    <property type="evidence" value="ECO:0007669"/>
    <property type="project" value="TreeGrafter"/>
</dbReference>
<evidence type="ECO:0000256" key="2">
    <source>
        <dbReference type="ARBA" id="ARBA00022840"/>
    </source>
</evidence>
<dbReference type="PANTHER" id="PTHR12169:SF6">
    <property type="entry name" value="AFG1-LIKE ATPASE"/>
    <property type="match status" value="1"/>
</dbReference>
<keyword evidence="3" id="KW-0131">Cell cycle</keyword>
<name>A0A432WGJ0_9GAMM</name>
<dbReference type="InterPro" id="IPR027417">
    <property type="entry name" value="P-loop_NTPase"/>
</dbReference>
<dbReference type="Proteomes" id="UP000287823">
    <property type="component" value="Unassembled WGS sequence"/>
</dbReference>
<keyword evidence="1" id="KW-0547">Nucleotide-binding</keyword>
<reference evidence="3 4" key="1">
    <citation type="journal article" date="2011" name="Front. Microbiol.">
        <title>Genomic signatures of strain selection and enhancement in Bacillus atrophaeus var. globigii, a historical biowarfare simulant.</title>
        <authorList>
            <person name="Gibbons H.S."/>
            <person name="Broomall S.M."/>
            <person name="McNew L.A."/>
            <person name="Daligault H."/>
            <person name="Chapman C."/>
            <person name="Bruce D."/>
            <person name="Karavis M."/>
            <person name="Krepps M."/>
            <person name="McGregor P.A."/>
            <person name="Hong C."/>
            <person name="Park K.H."/>
            <person name="Akmal A."/>
            <person name="Feldman A."/>
            <person name="Lin J.S."/>
            <person name="Chang W.E."/>
            <person name="Higgs B.W."/>
            <person name="Demirev P."/>
            <person name="Lindquist J."/>
            <person name="Liem A."/>
            <person name="Fochler E."/>
            <person name="Read T.D."/>
            <person name="Tapia R."/>
            <person name="Johnson S."/>
            <person name="Bishop-Lilly K.A."/>
            <person name="Detter C."/>
            <person name="Han C."/>
            <person name="Sozhamannan S."/>
            <person name="Rosenzweig C.N."/>
            <person name="Skowronski E.W."/>
        </authorList>
    </citation>
    <scope>NUCLEOTIDE SEQUENCE [LARGE SCALE GENOMIC DNA]</scope>
    <source>
        <strain evidence="3 4">Y4G10-17</strain>
    </source>
</reference>